<dbReference type="Proteomes" id="UP000707356">
    <property type="component" value="Unassembled WGS sequence"/>
</dbReference>
<dbReference type="AlphaFoldDB" id="A0A951PD56"/>
<protein>
    <submittedName>
        <fullName evidence="3">DUF3352 domain-containing protein</fullName>
    </submittedName>
</protein>
<name>A0A951PD56_9CYAN</name>
<gene>
    <name evidence="3" type="ORF">KME07_15375</name>
</gene>
<dbReference type="Pfam" id="PF11832">
    <property type="entry name" value="DUF3352"/>
    <property type="match status" value="1"/>
</dbReference>
<evidence type="ECO:0000256" key="1">
    <source>
        <dbReference type="SAM" id="MobiDB-lite"/>
    </source>
</evidence>
<keyword evidence="2" id="KW-0472">Membrane</keyword>
<feature type="region of interest" description="Disordered" evidence="1">
    <location>
        <begin position="395"/>
        <end position="423"/>
    </location>
</feature>
<comment type="caution">
    <text evidence="3">The sequence shown here is derived from an EMBL/GenBank/DDBJ whole genome shotgun (WGS) entry which is preliminary data.</text>
</comment>
<keyword evidence="2" id="KW-1133">Transmembrane helix</keyword>
<accession>A0A951PD56</accession>
<reference evidence="3" key="2">
    <citation type="journal article" date="2022" name="Microbiol. Resour. Announc.">
        <title>Metagenome Sequencing to Explore Phylogenomics of Terrestrial Cyanobacteria.</title>
        <authorList>
            <person name="Ward R.D."/>
            <person name="Stajich J.E."/>
            <person name="Johansen J.R."/>
            <person name="Huntemann M."/>
            <person name="Clum A."/>
            <person name="Foster B."/>
            <person name="Foster B."/>
            <person name="Roux S."/>
            <person name="Palaniappan K."/>
            <person name="Varghese N."/>
            <person name="Mukherjee S."/>
            <person name="Reddy T.B.K."/>
            <person name="Daum C."/>
            <person name="Copeland A."/>
            <person name="Chen I.A."/>
            <person name="Ivanova N.N."/>
            <person name="Kyrpides N.C."/>
            <person name="Shapiro N."/>
            <person name="Eloe-Fadrosh E.A."/>
            <person name="Pietrasiak N."/>
        </authorList>
    </citation>
    <scope>NUCLEOTIDE SEQUENCE</scope>
    <source>
        <strain evidence="3">GSE-TBD4-15B</strain>
    </source>
</reference>
<dbReference type="InterPro" id="IPR021787">
    <property type="entry name" value="DUF3352"/>
</dbReference>
<evidence type="ECO:0000256" key="2">
    <source>
        <dbReference type="SAM" id="Phobius"/>
    </source>
</evidence>
<sequence length="609" mass="65313">MVKKLLYQRKSALLLSVGSAAGFAIGGMVAWSLLQKRPTLVGMPIGADVIPQDAAVVASFTTDRGQWQQLRRFGTPESQAAIDKQLAKLRDRLLIGNGLNYPRDIQPWVGSEVTAVVLLPPAGDTDAKVQPYDPASLAAGEQSTVLVLPIADPAKAQTILTQPQVAAGQDWVDRDYKGVKIREVLDQQAKAYAATVLDNRFVIAANDGKAIERVIDTFKGKPSVAQAPGYSQALSHLSATSPFMQLYVNLPAATALTSSNTSQPIPPQVFSLLKPNQGLATTMSLEAEGLRFQSVSWLAQNRKTRFKVQNAAERMTQLLPSTTLLAVSGGNLKQSWQTFSQPAEANDPGAASSQLFNADSLRRGVNSLSGLDLDQEMIPWMDGEFALALVSEPAAPPAKAPANPEPANLEPAGSEPTAAPSPASETVTRAGLMLLTQTTDRKAAEQTFKQLDELVKTRYSFQVSETQVDGKPATSWVSPFTALNITHGWLDGNVAFITVGTDLASTLLPAPAKPLDDNIFFRQTASADLKPNNGHFFLELDRLINPDVQLPLPQLPTETQTLLGAIRAIGVTSALQDGRTTRYDTRLLLRKGDAPKPLPAPQIEATPAP</sequence>
<reference evidence="3" key="1">
    <citation type="submission" date="2021-05" db="EMBL/GenBank/DDBJ databases">
        <authorList>
            <person name="Pietrasiak N."/>
            <person name="Ward R."/>
            <person name="Stajich J.E."/>
            <person name="Kurbessoian T."/>
        </authorList>
    </citation>
    <scope>NUCLEOTIDE SEQUENCE</scope>
    <source>
        <strain evidence="3">GSE-TBD4-15B</strain>
    </source>
</reference>
<dbReference type="EMBL" id="JAHHHV010000071">
    <property type="protein sequence ID" value="MBW4466803.1"/>
    <property type="molecule type" value="Genomic_DNA"/>
</dbReference>
<feature type="transmembrane region" description="Helical" evidence="2">
    <location>
        <begin position="12"/>
        <end position="34"/>
    </location>
</feature>
<proteinExistence type="predicted"/>
<evidence type="ECO:0000313" key="3">
    <source>
        <dbReference type="EMBL" id="MBW4466803.1"/>
    </source>
</evidence>
<evidence type="ECO:0000313" key="4">
    <source>
        <dbReference type="Proteomes" id="UP000707356"/>
    </source>
</evidence>
<feature type="compositionally biased region" description="Low complexity" evidence="1">
    <location>
        <begin position="400"/>
        <end position="412"/>
    </location>
</feature>
<keyword evidence="2" id="KW-0812">Transmembrane</keyword>
<organism evidence="3 4">
    <name type="scientific">Pegethrix bostrychoides GSE-TBD4-15B</name>
    <dbReference type="NCBI Taxonomy" id="2839662"/>
    <lineage>
        <taxon>Bacteria</taxon>
        <taxon>Bacillati</taxon>
        <taxon>Cyanobacteriota</taxon>
        <taxon>Cyanophyceae</taxon>
        <taxon>Oculatellales</taxon>
        <taxon>Oculatellaceae</taxon>
        <taxon>Pegethrix</taxon>
    </lineage>
</organism>